<protein>
    <submittedName>
        <fullName evidence="1">Uncharacterized protein</fullName>
    </submittedName>
</protein>
<dbReference type="RefSeq" id="WP_161803215.1">
    <property type="nucleotide sequence ID" value="NZ_LHUR01000022.1"/>
</dbReference>
<organism evidence="1 2">
    <name type="scientific">Clostridium homopropionicum DSM 5847</name>
    <dbReference type="NCBI Taxonomy" id="1121318"/>
    <lineage>
        <taxon>Bacteria</taxon>
        <taxon>Bacillati</taxon>
        <taxon>Bacillota</taxon>
        <taxon>Clostridia</taxon>
        <taxon>Eubacteriales</taxon>
        <taxon>Clostridiaceae</taxon>
        <taxon>Clostridium</taxon>
    </lineage>
</organism>
<keyword evidence="2" id="KW-1185">Reference proteome</keyword>
<sequence length="49" mass="6036">MYKRRNFKDFEVIILKDFFITSTTVWNESEKIIEKLEKAQYIKSREDFG</sequence>
<evidence type="ECO:0000313" key="2">
    <source>
        <dbReference type="Proteomes" id="UP000037043"/>
    </source>
</evidence>
<reference evidence="2" key="1">
    <citation type="submission" date="2015-08" db="EMBL/GenBank/DDBJ databases">
        <title>Genome sequence of the strict anaerobe Clostridium homopropionicum LuHBu1 (DSM 5847T).</title>
        <authorList>
            <person name="Poehlein A."/>
            <person name="Beck M."/>
            <person name="Schiel-Bengelsdorf B."/>
            <person name="Bengelsdorf F.R."/>
            <person name="Daniel R."/>
            <person name="Duerre P."/>
        </authorList>
    </citation>
    <scope>NUCLEOTIDE SEQUENCE [LARGE SCALE GENOMIC DNA]</scope>
    <source>
        <strain evidence="2">DSM 5847</strain>
    </source>
</reference>
<evidence type="ECO:0000313" key="1">
    <source>
        <dbReference type="EMBL" id="KOA19823.1"/>
    </source>
</evidence>
<accession>A0A0L6ZAL4</accession>
<dbReference type="EMBL" id="LHUR01000022">
    <property type="protein sequence ID" value="KOA19823.1"/>
    <property type="molecule type" value="Genomic_DNA"/>
</dbReference>
<dbReference type="AlphaFoldDB" id="A0A0L6ZAL4"/>
<dbReference type="Proteomes" id="UP000037043">
    <property type="component" value="Unassembled WGS sequence"/>
</dbReference>
<name>A0A0L6ZAL4_9CLOT</name>
<comment type="caution">
    <text evidence="1">The sequence shown here is derived from an EMBL/GenBank/DDBJ whole genome shotgun (WGS) entry which is preliminary data.</text>
</comment>
<dbReference type="PATRIC" id="fig|1121318.3.peg.1931"/>
<proteinExistence type="predicted"/>
<gene>
    <name evidence="1" type="ORF">CLHOM_19120</name>
</gene>